<dbReference type="Proteomes" id="UP000276215">
    <property type="component" value="Unassembled WGS sequence"/>
</dbReference>
<accession>A0A3N4J3G1</accession>
<keyword evidence="1" id="KW-0732">Signal</keyword>
<evidence type="ECO:0000256" key="1">
    <source>
        <dbReference type="SAM" id="SignalP"/>
    </source>
</evidence>
<dbReference type="AlphaFoldDB" id="A0A3N4J3G1"/>
<evidence type="ECO:0000313" key="3">
    <source>
        <dbReference type="Proteomes" id="UP000276215"/>
    </source>
</evidence>
<proteinExistence type="predicted"/>
<name>A0A3N4J3G1_9PEZI</name>
<sequence length="131" mass="15098">MSFLVFSIIYIFAVHCSSQRAPKEIHIIGGCGTSVFATEQPQLHVRLRGLSEQLACNAHLYPQVLGEFFNTRAYYDPSFQNPPSFFPCSKYRKNSWNPLIPLLERANPSQELLSLNPDITSYWHEEPEHRD</sequence>
<gene>
    <name evidence="2" type="ORF">L873DRAFT_1819924</name>
</gene>
<reference evidence="2 3" key="1">
    <citation type="journal article" date="2018" name="Nat. Ecol. Evol.">
        <title>Pezizomycetes genomes reveal the molecular basis of ectomycorrhizal truffle lifestyle.</title>
        <authorList>
            <person name="Murat C."/>
            <person name="Payen T."/>
            <person name="Noel B."/>
            <person name="Kuo A."/>
            <person name="Morin E."/>
            <person name="Chen J."/>
            <person name="Kohler A."/>
            <person name="Krizsan K."/>
            <person name="Balestrini R."/>
            <person name="Da Silva C."/>
            <person name="Montanini B."/>
            <person name="Hainaut M."/>
            <person name="Levati E."/>
            <person name="Barry K.W."/>
            <person name="Belfiori B."/>
            <person name="Cichocki N."/>
            <person name="Clum A."/>
            <person name="Dockter R.B."/>
            <person name="Fauchery L."/>
            <person name="Guy J."/>
            <person name="Iotti M."/>
            <person name="Le Tacon F."/>
            <person name="Lindquist E.A."/>
            <person name="Lipzen A."/>
            <person name="Malagnac F."/>
            <person name="Mello A."/>
            <person name="Molinier V."/>
            <person name="Miyauchi S."/>
            <person name="Poulain J."/>
            <person name="Riccioni C."/>
            <person name="Rubini A."/>
            <person name="Sitrit Y."/>
            <person name="Splivallo R."/>
            <person name="Traeger S."/>
            <person name="Wang M."/>
            <person name="Zifcakova L."/>
            <person name="Wipf D."/>
            <person name="Zambonelli A."/>
            <person name="Paolocci F."/>
            <person name="Nowrousian M."/>
            <person name="Ottonello S."/>
            <person name="Baldrian P."/>
            <person name="Spatafora J.W."/>
            <person name="Henrissat B."/>
            <person name="Nagy L.G."/>
            <person name="Aury J.M."/>
            <person name="Wincker P."/>
            <person name="Grigoriev I.V."/>
            <person name="Bonfante P."/>
            <person name="Martin F.M."/>
        </authorList>
    </citation>
    <scope>NUCLEOTIDE SEQUENCE [LARGE SCALE GENOMIC DNA]</scope>
    <source>
        <strain evidence="2 3">120613-1</strain>
    </source>
</reference>
<keyword evidence="3" id="KW-1185">Reference proteome</keyword>
<evidence type="ECO:0000313" key="2">
    <source>
        <dbReference type="EMBL" id="RPA91101.1"/>
    </source>
</evidence>
<protein>
    <submittedName>
        <fullName evidence="2">Uncharacterized protein</fullName>
    </submittedName>
</protein>
<dbReference type="EMBL" id="ML120504">
    <property type="protein sequence ID" value="RPA91101.1"/>
    <property type="molecule type" value="Genomic_DNA"/>
</dbReference>
<organism evidence="2 3">
    <name type="scientific">Choiromyces venosus 120613-1</name>
    <dbReference type="NCBI Taxonomy" id="1336337"/>
    <lineage>
        <taxon>Eukaryota</taxon>
        <taxon>Fungi</taxon>
        <taxon>Dikarya</taxon>
        <taxon>Ascomycota</taxon>
        <taxon>Pezizomycotina</taxon>
        <taxon>Pezizomycetes</taxon>
        <taxon>Pezizales</taxon>
        <taxon>Tuberaceae</taxon>
        <taxon>Choiromyces</taxon>
    </lineage>
</organism>
<feature type="chain" id="PRO_5018211015" evidence="1">
    <location>
        <begin position="19"/>
        <end position="131"/>
    </location>
</feature>
<feature type="signal peptide" evidence="1">
    <location>
        <begin position="1"/>
        <end position="18"/>
    </location>
</feature>